<dbReference type="Proteomes" id="UP000481858">
    <property type="component" value="Unassembled WGS sequence"/>
</dbReference>
<accession>A0A7C8ISU6</accession>
<evidence type="ECO:0000313" key="3">
    <source>
        <dbReference type="Proteomes" id="UP000481858"/>
    </source>
</evidence>
<feature type="compositionally biased region" description="Low complexity" evidence="1">
    <location>
        <begin position="259"/>
        <end position="277"/>
    </location>
</feature>
<proteinExistence type="predicted"/>
<dbReference type="OrthoDB" id="4828117at2759"/>
<feature type="region of interest" description="Disordered" evidence="1">
    <location>
        <begin position="158"/>
        <end position="277"/>
    </location>
</feature>
<sequence length="362" mass="37600">MATPGKNKTNFKTYEASTRLLAAVIATNNIKLDYAELAKHVGGGATKDAINHRLRPIKQLAKMQASCLSKGEDPGELPVDKGALASLVGEGTTAFALQHRMRAAKQLAREFTAELERRGNSSSSPAKEGEIHKLFGESTPDGIEWQFRSIKNLGKSQQAAVQKGENPATLLVAGTPSGRKRGPAASTPGSGATARTPGTGARGHKRNMPVALPALDSSEENGDNDSDYNDAETPSKRASKRAKTAVTTATPARVNGSVTAPTATPARATADTPTPAVSAAVTSAARAPNGSIFGNGTRAPAAMAPANGSNNGSFMIIDDDEQHDSPAAKPVSKPAIIKKEFTTGMNPFIDADGFGDFEDGEI</sequence>
<comment type="caution">
    <text evidence="2">The sequence shown here is derived from an EMBL/GenBank/DDBJ whole genome shotgun (WGS) entry which is preliminary data.</text>
</comment>
<feature type="compositionally biased region" description="Acidic residues" evidence="1">
    <location>
        <begin position="217"/>
        <end position="230"/>
    </location>
</feature>
<dbReference type="InParanoid" id="A0A7C8ISU6"/>
<keyword evidence="3" id="KW-1185">Reference proteome</keyword>
<dbReference type="EMBL" id="WUBL01000037">
    <property type="protein sequence ID" value="KAF2969398.1"/>
    <property type="molecule type" value="Genomic_DNA"/>
</dbReference>
<dbReference type="AlphaFoldDB" id="A0A7C8ISU6"/>
<organism evidence="2 3">
    <name type="scientific">Xylaria multiplex</name>
    <dbReference type="NCBI Taxonomy" id="323545"/>
    <lineage>
        <taxon>Eukaryota</taxon>
        <taxon>Fungi</taxon>
        <taxon>Dikarya</taxon>
        <taxon>Ascomycota</taxon>
        <taxon>Pezizomycotina</taxon>
        <taxon>Sordariomycetes</taxon>
        <taxon>Xylariomycetidae</taxon>
        <taxon>Xylariales</taxon>
        <taxon>Xylariaceae</taxon>
        <taxon>Xylaria</taxon>
    </lineage>
</organism>
<name>A0A7C8ISU6_9PEZI</name>
<protein>
    <submittedName>
        <fullName evidence="2">Uncharacterized protein</fullName>
    </submittedName>
</protein>
<reference evidence="2 3" key="1">
    <citation type="submission" date="2019-12" db="EMBL/GenBank/DDBJ databases">
        <title>Draft genome sequence of the ascomycete Xylaria multiplex DSM 110363.</title>
        <authorList>
            <person name="Buettner E."/>
            <person name="Kellner H."/>
        </authorList>
    </citation>
    <scope>NUCLEOTIDE SEQUENCE [LARGE SCALE GENOMIC DNA]</scope>
    <source>
        <strain evidence="2 3">DSM 110363</strain>
    </source>
</reference>
<evidence type="ECO:0000313" key="2">
    <source>
        <dbReference type="EMBL" id="KAF2969398.1"/>
    </source>
</evidence>
<evidence type="ECO:0000256" key="1">
    <source>
        <dbReference type="SAM" id="MobiDB-lite"/>
    </source>
</evidence>
<gene>
    <name evidence="2" type="ORF">GQX73_g4175</name>
</gene>